<proteinExistence type="predicted"/>
<name>A0AA41V6M5_PAPNU</name>
<organism evidence="1 2">
    <name type="scientific">Papaver nudicaule</name>
    <name type="common">Iceland poppy</name>
    <dbReference type="NCBI Taxonomy" id="74823"/>
    <lineage>
        <taxon>Eukaryota</taxon>
        <taxon>Viridiplantae</taxon>
        <taxon>Streptophyta</taxon>
        <taxon>Embryophyta</taxon>
        <taxon>Tracheophyta</taxon>
        <taxon>Spermatophyta</taxon>
        <taxon>Magnoliopsida</taxon>
        <taxon>Ranunculales</taxon>
        <taxon>Papaveraceae</taxon>
        <taxon>Papaveroideae</taxon>
        <taxon>Papaver</taxon>
    </lineage>
</organism>
<dbReference type="AlphaFoldDB" id="A0AA41V6M5"/>
<dbReference type="InterPro" id="IPR043164">
    <property type="entry name" value="Ribosomal_uL10-like_insert_sf"/>
</dbReference>
<dbReference type="PANTHER" id="PTHR45841:SF1">
    <property type="entry name" value="MRNA TURNOVER PROTEIN 4 HOMOLOG"/>
    <property type="match status" value="1"/>
</dbReference>
<dbReference type="GO" id="GO:0005730">
    <property type="term" value="C:nucleolus"/>
    <property type="evidence" value="ECO:0007669"/>
    <property type="project" value="TreeGrafter"/>
</dbReference>
<evidence type="ECO:0000313" key="2">
    <source>
        <dbReference type="Proteomes" id="UP001177140"/>
    </source>
</evidence>
<dbReference type="Gene3D" id="3.90.105.20">
    <property type="match status" value="1"/>
</dbReference>
<dbReference type="GO" id="GO:0006364">
    <property type="term" value="P:rRNA processing"/>
    <property type="evidence" value="ECO:0007669"/>
    <property type="project" value="TreeGrafter"/>
</dbReference>
<dbReference type="Proteomes" id="UP001177140">
    <property type="component" value="Unassembled WGS sequence"/>
</dbReference>
<dbReference type="GO" id="GO:0042273">
    <property type="term" value="P:ribosomal large subunit biogenesis"/>
    <property type="evidence" value="ECO:0007669"/>
    <property type="project" value="TreeGrafter"/>
</dbReference>
<reference evidence="1" key="1">
    <citation type="submission" date="2022-03" db="EMBL/GenBank/DDBJ databases">
        <title>A functionally conserved STORR gene fusion in Papaver species that diverged 16.8 million years ago.</title>
        <authorList>
            <person name="Catania T."/>
        </authorList>
    </citation>
    <scope>NUCLEOTIDE SEQUENCE</scope>
    <source>
        <strain evidence="1">S-191538</strain>
    </source>
</reference>
<dbReference type="EMBL" id="JAJJMA010171527">
    <property type="protein sequence ID" value="MCL7036755.1"/>
    <property type="molecule type" value="Genomic_DNA"/>
</dbReference>
<accession>A0AA41V6M5</accession>
<dbReference type="GO" id="GO:0000956">
    <property type="term" value="P:nuclear-transcribed mRNA catabolic process"/>
    <property type="evidence" value="ECO:0007669"/>
    <property type="project" value="TreeGrafter"/>
</dbReference>
<dbReference type="GO" id="GO:0030687">
    <property type="term" value="C:preribosome, large subunit precursor"/>
    <property type="evidence" value="ECO:0007669"/>
    <property type="project" value="TreeGrafter"/>
</dbReference>
<sequence length="257" mass="29805">MSTLEQTLDQSKMHLCFLLRYAKVESPKYKKFIKSLNDDNFSKVYFASTGRYLSKIFGTAPKGSIDNKLKPKDKGYETEELRPGLHEIGRKLDGYDDVAVLLTDKTKDEVPSKLREYEEFDFVKPGSSPMKTVRKSYSLRCVYSLTFVLYFDLVFEKDQVLPLPPFKCNEIVSQIKKLGMPVVLSDRNIKLTENFIVCEDDKRVTENATQILTLLREKLFKYCLVPRSCWSASTEETEYFPFDPPKSQQIMDLCIFI</sequence>
<evidence type="ECO:0000313" key="1">
    <source>
        <dbReference type="EMBL" id="MCL7036755.1"/>
    </source>
</evidence>
<dbReference type="PANTHER" id="PTHR45841">
    <property type="entry name" value="MRNA TURNOVER PROTEIN 4 MRTO4"/>
    <property type="match status" value="1"/>
</dbReference>
<dbReference type="GO" id="GO:0003723">
    <property type="term" value="F:RNA binding"/>
    <property type="evidence" value="ECO:0007669"/>
    <property type="project" value="TreeGrafter"/>
</dbReference>
<protein>
    <submittedName>
        <fullName evidence="1">Uncharacterized protein</fullName>
    </submittedName>
</protein>
<dbReference type="InterPro" id="IPR051742">
    <property type="entry name" value="Ribosome_Assembly_uL10"/>
</dbReference>
<gene>
    <name evidence="1" type="ORF">MKW94_015795</name>
</gene>
<comment type="caution">
    <text evidence="1">The sequence shown here is derived from an EMBL/GenBank/DDBJ whole genome shotgun (WGS) entry which is preliminary data.</text>
</comment>
<keyword evidence="2" id="KW-1185">Reference proteome</keyword>